<reference evidence="1" key="2">
    <citation type="submission" date="2023-06" db="EMBL/GenBank/DDBJ databases">
        <authorList>
            <person name="Ma L."/>
            <person name="Liu K.-W."/>
            <person name="Li Z."/>
            <person name="Hsiao Y.-Y."/>
            <person name="Qi Y."/>
            <person name="Fu T."/>
            <person name="Tang G."/>
            <person name="Zhang D."/>
            <person name="Sun W.-H."/>
            <person name="Liu D.-K."/>
            <person name="Li Y."/>
            <person name="Chen G.-Z."/>
            <person name="Liu X.-D."/>
            <person name="Liao X.-Y."/>
            <person name="Jiang Y.-T."/>
            <person name="Yu X."/>
            <person name="Hao Y."/>
            <person name="Huang J."/>
            <person name="Zhao X.-W."/>
            <person name="Ke S."/>
            <person name="Chen Y.-Y."/>
            <person name="Wu W.-L."/>
            <person name="Hsu J.-L."/>
            <person name="Lin Y.-F."/>
            <person name="Huang M.-D."/>
            <person name="Li C.-Y."/>
            <person name="Huang L."/>
            <person name="Wang Z.-W."/>
            <person name="Zhao X."/>
            <person name="Zhong W.-Y."/>
            <person name="Peng D.-H."/>
            <person name="Ahmad S."/>
            <person name="Lan S."/>
            <person name="Zhang J.-S."/>
            <person name="Tsai W.-C."/>
            <person name="Van De Peer Y."/>
            <person name="Liu Z.-J."/>
        </authorList>
    </citation>
    <scope>NUCLEOTIDE SEQUENCE</scope>
    <source>
        <strain evidence="1">CP</strain>
        <tissue evidence="1">Leaves</tissue>
    </source>
</reference>
<dbReference type="EMBL" id="JAUJYO010000013">
    <property type="protein sequence ID" value="KAK1300238.1"/>
    <property type="molecule type" value="Genomic_DNA"/>
</dbReference>
<reference evidence="1" key="1">
    <citation type="journal article" date="2023" name="Nat. Commun.">
        <title>Diploid and tetraploid genomes of Acorus and the evolution of monocots.</title>
        <authorList>
            <person name="Ma L."/>
            <person name="Liu K.W."/>
            <person name="Li Z."/>
            <person name="Hsiao Y.Y."/>
            <person name="Qi Y."/>
            <person name="Fu T."/>
            <person name="Tang G.D."/>
            <person name="Zhang D."/>
            <person name="Sun W.H."/>
            <person name="Liu D.K."/>
            <person name="Li Y."/>
            <person name="Chen G.Z."/>
            <person name="Liu X.D."/>
            <person name="Liao X.Y."/>
            <person name="Jiang Y.T."/>
            <person name="Yu X."/>
            <person name="Hao Y."/>
            <person name="Huang J."/>
            <person name="Zhao X.W."/>
            <person name="Ke S."/>
            <person name="Chen Y.Y."/>
            <person name="Wu W.L."/>
            <person name="Hsu J.L."/>
            <person name="Lin Y.F."/>
            <person name="Huang M.D."/>
            <person name="Li C.Y."/>
            <person name="Huang L."/>
            <person name="Wang Z.W."/>
            <person name="Zhao X."/>
            <person name="Zhong W.Y."/>
            <person name="Peng D.H."/>
            <person name="Ahmad S."/>
            <person name="Lan S."/>
            <person name="Zhang J.S."/>
            <person name="Tsai W.C."/>
            <person name="Van de Peer Y."/>
            <person name="Liu Z.J."/>
        </authorList>
    </citation>
    <scope>NUCLEOTIDE SEQUENCE</scope>
    <source>
        <strain evidence="1">CP</strain>
    </source>
</reference>
<dbReference type="AlphaFoldDB" id="A0AAV9DGH0"/>
<name>A0AAV9DGH0_ACOCL</name>
<sequence>MLRHCLERADRNLPLKKTSPMEVSFSSAIGKPMNMLGIIQKTAELLLDLKVNPIICTPSIASIDTSMTISKVLLQVQEAADCLGADCTLAIWR</sequence>
<evidence type="ECO:0000313" key="2">
    <source>
        <dbReference type="Proteomes" id="UP001180020"/>
    </source>
</evidence>
<comment type="caution">
    <text evidence="1">The sequence shown here is derived from an EMBL/GenBank/DDBJ whole genome shotgun (WGS) entry which is preliminary data.</text>
</comment>
<gene>
    <name evidence="1" type="ORF">QJS10_CPB13g01234</name>
</gene>
<accession>A0AAV9DGH0</accession>
<dbReference type="Proteomes" id="UP001180020">
    <property type="component" value="Unassembled WGS sequence"/>
</dbReference>
<keyword evidence="2" id="KW-1185">Reference proteome</keyword>
<organism evidence="1 2">
    <name type="scientific">Acorus calamus</name>
    <name type="common">Sweet flag</name>
    <dbReference type="NCBI Taxonomy" id="4465"/>
    <lineage>
        <taxon>Eukaryota</taxon>
        <taxon>Viridiplantae</taxon>
        <taxon>Streptophyta</taxon>
        <taxon>Embryophyta</taxon>
        <taxon>Tracheophyta</taxon>
        <taxon>Spermatophyta</taxon>
        <taxon>Magnoliopsida</taxon>
        <taxon>Liliopsida</taxon>
        <taxon>Acoraceae</taxon>
        <taxon>Acorus</taxon>
    </lineage>
</organism>
<protein>
    <submittedName>
        <fullName evidence="1">Uncharacterized protein</fullName>
    </submittedName>
</protein>
<evidence type="ECO:0000313" key="1">
    <source>
        <dbReference type="EMBL" id="KAK1300238.1"/>
    </source>
</evidence>
<proteinExistence type="predicted"/>